<dbReference type="SUPFAM" id="SSF51445">
    <property type="entry name" value="(Trans)glycosidases"/>
    <property type="match status" value="1"/>
</dbReference>
<name>A0ABQ6M0T4_9GAMM</name>
<evidence type="ECO:0000313" key="5">
    <source>
        <dbReference type="EMBL" id="GMG87916.1"/>
    </source>
</evidence>
<dbReference type="InterPro" id="IPR036881">
    <property type="entry name" value="Glyco_hydro_3_C_sf"/>
</dbReference>
<dbReference type="RefSeq" id="WP_285764529.1">
    <property type="nucleotide sequence ID" value="NZ_BSYJ01000004.1"/>
</dbReference>
<dbReference type="PANTHER" id="PTHR30480:SF16">
    <property type="entry name" value="GLYCOSIDE HYDROLASE FAMILY 3 DOMAIN PROTEIN"/>
    <property type="match status" value="1"/>
</dbReference>
<dbReference type="InterPro" id="IPR017853">
    <property type="entry name" value="GH"/>
</dbReference>
<dbReference type="Pfam" id="PF00933">
    <property type="entry name" value="Glyco_hydro_3"/>
    <property type="match status" value="1"/>
</dbReference>
<feature type="domain" description="Glycoside hydrolase family 3 N-terminal" evidence="4">
    <location>
        <begin position="61"/>
        <end position="390"/>
    </location>
</feature>
<dbReference type="Gene3D" id="3.20.20.300">
    <property type="entry name" value="Glycoside hydrolase, family 3, N-terminal domain"/>
    <property type="match status" value="1"/>
</dbReference>
<dbReference type="EMBL" id="BSYJ01000004">
    <property type="protein sequence ID" value="GMG87916.1"/>
    <property type="molecule type" value="Genomic_DNA"/>
</dbReference>
<dbReference type="InterPro" id="IPR050226">
    <property type="entry name" value="NagZ_Beta-hexosaminidase"/>
</dbReference>
<evidence type="ECO:0000256" key="2">
    <source>
        <dbReference type="ARBA" id="ARBA00022801"/>
    </source>
</evidence>
<evidence type="ECO:0000313" key="6">
    <source>
        <dbReference type="Proteomes" id="UP001224392"/>
    </source>
</evidence>
<protein>
    <submittedName>
        <fullName evidence="5">Glycoside hydrolase family 3 protein</fullName>
    </submittedName>
</protein>
<dbReference type="InterPro" id="IPR001764">
    <property type="entry name" value="Glyco_hydro_3_N"/>
</dbReference>
<dbReference type="Proteomes" id="UP001224392">
    <property type="component" value="Unassembled WGS sequence"/>
</dbReference>
<organism evidence="5 6">
    <name type="scientific">Biformimicrobium ophioploci</name>
    <dbReference type="NCBI Taxonomy" id="3036711"/>
    <lineage>
        <taxon>Bacteria</taxon>
        <taxon>Pseudomonadati</taxon>
        <taxon>Pseudomonadota</taxon>
        <taxon>Gammaproteobacteria</taxon>
        <taxon>Cellvibrionales</taxon>
        <taxon>Microbulbiferaceae</taxon>
        <taxon>Biformimicrobium</taxon>
    </lineage>
</organism>
<reference evidence="5 6" key="1">
    <citation type="submission" date="2023-04" db="EMBL/GenBank/DDBJ databases">
        <title>Marinobulbifer ophiurae gen. nov., sp. Nov., isolate from tissue of brittle star Ophioplocus japonicus.</title>
        <authorList>
            <person name="Kawano K."/>
            <person name="Sawayama S."/>
            <person name="Nakagawa S."/>
        </authorList>
    </citation>
    <scope>NUCLEOTIDE SEQUENCE [LARGE SCALE GENOMIC DNA]</scope>
    <source>
        <strain evidence="5 6">NKW57</strain>
    </source>
</reference>
<keyword evidence="3" id="KW-0326">Glycosidase</keyword>
<dbReference type="PROSITE" id="PS00775">
    <property type="entry name" value="GLYCOSYL_HYDROL_F3"/>
    <property type="match status" value="1"/>
</dbReference>
<accession>A0ABQ6M0T4</accession>
<comment type="caution">
    <text evidence="5">The sequence shown here is derived from an EMBL/GenBank/DDBJ whole genome shotgun (WGS) entry which is preliminary data.</text>
</comment>
<keyword evidence="2 5" id="KW-0378">Hydrolase</keyword>
<dbReference type="PANTHER" id="PTHR30480">
    <property type="entry name" value="BETA-HEXOSAMINIDASE-RELATED"/>
    <property type="match status" value="1"/>
</dbReference>
<dbReference type="Gene3D" id="3.40.50.1700">
    <property type="entry name" value="Glycoside hydrolase family 3 C-terminal domain"/>
    <property type="match status" value="1"/>
</dbReference>
<dbReference type="GO" id="GO:0016787">
    <property type="term" value="F:hydrolase activity"/>
    <property type="evidence" value="ECO:0007669"/>
    <property type="project" value="UniProtKB-KW"/>
</dbReference>
<keyword evidence="6" id="KW-1185">Reference proteome</keyword>
<sequence length="633" mass="68274">MVFAKRLVCAALALYLSGCGIGEKTGDPVLRQAIAQKFIVDFRYYCPELPAGEKCEEPVTELQPELADLIAEYGAGGVVLFADNLVDIEQIVRLNHDLQAAARRSPGQVPLLLSIDQEGGRVVRLPRALATSFTGNMAIGATYENSGTRWASKSAAIIGAELKTLGFNVNFAPTMDVNSNLDNPVINTRSFGEDPRVVGDLGVAAVRAYHAAGIATAVKHFPGHGDTSVDSHTGLPLVERSREEADALDLAPFRQVFAEAPPALVMTAHIQYPALGNDMLKGRDGEKMLAPATLSRTILTDLLREELGYDGVVVSDALDMVGISGYFDVEDAVIKSFDAGADIALMPIKIRSRADLQKWSKLIDRVEIALNRGELNEEEFWASVQRVKRLKQSFVDQHWNVMDVETKLAAAKEKLGNRDHRAAEFALARESLTQVMAVEQLPLSPEDARHIHLLLPETSMAGVFEAEIERLQQAGEISGVRITVSSPDEHDPAQLDGALLEASTVIAVTLYPFDGWREIGGPEPTAARMVNAEGYLERLESLLAASRAAGNKNILVNMRTPLENGAFTGVVDAMIDTYDYKAFEGKDGALTGPVYRALLRSLLLDGQLQGRSPVGLREPSAVAVSGAGQGDGA</sequence>
<dbReference type="InterPro" id="IPR019800">
    <property type="entry name" value="Glyco_hydro_3_AS"/>
</dbReference>
<dbReference type="InterPro" id="IPR036962">
    <property type="entry name" value="Glyco_hydro_3_N_sf"/>
</dbReference>
<evidence type="ECO:0000256" key="1">
    <source>
        <dbReference type="ARBA" id="ARBA00005336"/>
    </source>
</evidence>
<proteinExistence type="inferred from homology"/>
<comment type="similarity">
    <text evidence="1">Belongs to the glycosyl hydrolase 3 family.</text>
</comment>
<gene>
    <name evidence="5" type="ORF">MNKW57_22370</name>
</gene>
<evidence type="ECO:0000259" key="4">
    <source>
        <dbReference type="Pfam" id="PF00933"/>
    </source>
</evidence>
<evidence type="ECO:0000256" key="3">
    <source>
        <dbReference type="ARBA" id="ARBA00023295"/>
    </source>
</evidence>